<feature type="active site" description="Proton acceptor" evidence="7">
    <location>
        <position position="191"/>
    </location>
</feature>
<evidence type="ECO:0000256" key="1">
    <source>
        <dbReference type="ARBA" id="ARBA00006272"/>
    </source>
</evidence>
<dbReference type="SUPFAM" id="SSF53187">
    <property type="entry name" value="Zn-dependent exopeptidases"/>
    <property type="match status" value="1"/>
</dbReference>
<evidence type="ECO:0000256" key="5">
    <source>
        <dbReference type="ARBA" id="ARBA00022801"/>
    </source>
</evidence>
<dbReference type="PIRSF" id="PIRSF001123">
    <property type="entry name" value="PepA_GA"/>
    <property type="match status" value="1"/>
</dbReference>
<dbReference type="GO" id="GO:0046872">
    <property type="term" value="F:metal ion binding"/>
    <property type="evidence" value="ECO:0007669"/>
    <property type="project" value="UniProtKB-UniRule"/>
</dbReference>
<evidence type="ECO:0000313" key="10">
    <source>
        <dbReference type="Proteomes" id="UP000824165"/>
    </source>
</evidence>
<dbReference type="SUPFAM" id="SSF101821">
    <property type="entry name" value="Aminopeptidase/glucanase lid domain"/>
    <property type="match status" value="1"/>
</dbReference>
<feature type="binding site" evidence="8">
    <location>
        <position position="162"/>
    </location>
    <ligand>
        <name>Zn(2+)</name>
        <dbReference type="ChEBI" id="CHEBI:29105"/>
        <label>1</label>
    </ligand>
</feature>
<dbReference type="InterPro" id="IPR023367">
    <property type="entry name" value="Peptidase_M42_dom2"/>
</dbReference>
<dbReference type="InterPro" id="IPR008007">
    <property type="entry name" value="Peptidase_M42"/>
</dbReference>
<evidence type="ECO:0000256" key="4">
    <source>
        <dbReference type="ARBA" id="ARBA00022723"/>
    </source>
</evidence>
<keyword evidence="5" id="KW-0378">Hydrolase</keyword>
<dbReference type="CDD" id="cd05656">
    <property type="entry name" value="M42_Frv"/>
    <property type="match status" value="1"/>
</dbReference>
<evidence type="ECO:0000256" key="8">
    <source>
        <dbReference type="PIRSR" id="PIRSR001123-2"/>
    </source>
</evidence>
<dbReference type="Proteomes" id="UP000824165">
    <property type="component" value="Unassembled WGS sequence"/>
</dbReference>
<dbReference type="PANTHER" id="PTHR32481:SF0">
    <property type="entry name" value="AMINOPEPTIDASE YPDE-RELATED"/>
    <property type="match status" value="1"/>
</dbReference>
<dbReference type="EMBL" id="DVLU01000051">
    <property type="protein sequence ID" value="HIT85292.1"/>
    <property type="molecule type" value="Genomic_DNA"/>
</dbReference>
<name>A0A9D1KR64_9FIRM</name>
<dbReference type="Gene3D" id="3.40.630.10">
    <property type="entry name" value="Zn peptidases"/>
    <property type="match status" value="1"/>
</dbReference>
<dbReference type="Pfam" id="PF05343">
    <property type="entry name" value="Peptidase_M42"/>
    <property type="match status" value="1"/>
</dbReference>
<feature type="binding site" evidence="8">
    <location>
        <position position="67"/>
    </location>
    <ligand>
        <name>Zn(2+)</name>
        <dbReference type="ChEBI" id="CHEBI:29105"/>
        <label>1</label>
    </ligand>
</feature>
<dbReference type="Gene3D" id="2.40.30.40">
    <property type="entry name" value="Peptidase M42, domain 2"/>
    <property type="match status" value="1"/>
</dbReference>
<dbReference type="PANTHER" id="PTHR32481">
    <property type="entry name" value="AMINOPEPTIDASE"/>
    <property type="match status" value="1"/>
</dbReference>
<organism evidence="9 10">
    <name type="scientific">Candidatus Ornithomonoglobus intestinigallinarum</name>
    <dbReference type="NCBI Taxonomy" id="2840894"/>
    <lineage>
        <taxon>Bacteria</taxon>
        <taxon>Bacillati</taxon>
        <taxon>Bacillota</taxon>
        <taxon>Clostridia</taxon>
        <taxon>Candidatus Ornithomonoglobus</taxon>
    </lineage>
</organism>
<keyword evidence="3" id="KW-0645">Protease</keyword>
<accession>A0A9D1KR64</accession>
<feature type="binding site" evidence="8">
    <location>
        <position position="214"/>
    </location>
    <ligand>
        <name>Zn(2+)</name>
        <dbReference type="ChEBI" id="CHEBI:29105"/>
        <label>1</label>
    </ligand>
</feature>
<feature type="binding site" evidence="8">
    <location>
        <position position="162"/>
    </location>
    <ligand>
        <name>Zn(2+)</name>
        <dbReference type="ChEBI" id="CHEBI:29105"/>
        <label>2</label>
    </ligand>
</feature>
<protein>
    <submittedName>
        <fullName evidence="9">M42 family metallopeptidase</fullName>
    </submittedName>
</protein>
<dbReference type="GO" id="GO:0004177">
    <property type="term" value="F:aminopeptidase activity"/>
    <property type="evidence" value="ECO:0007669"/>
    <property type="project" value="UniProtKB-UniRule"/>
</dbReference>
<comment type="similarity">
    <text evidence="1 6">Belongs to the peptidase M42 family.</text>
</comment>
<feature type="binding site" evidence="8">
    <location>
        <position position="300"/>
    </location>
    <ligand>
        <name>Zn(2+)</name>
        <dbReference type="ChEBI" id="CHEBI:29105"/>
        <label>2</label>
    </ligand>
</feature>
<proteinExistence type="inferred from homology"/>
<evidence type="ECO:0000256" key="3">
    <source>
        <dbReference type="ARBA" id="ARBA00022670"/>
    </source>
</evidence>
<sequence>MGGKIMELLKKLTQASAPSGAEDDVREIIKKEAEGKYDEAVTDPLGNLMLIKRGSAENKKKIMAAAHMDEIGVIAKYTDENGFVRFDALGGLDTRYLPGRRVLFTNGAYGVIGCEEKEFKDKPSLDKLYIDTCGKKVNTGDAAVFCGSFEERDGIVVSKALDNRAGCYILLKALEKLNGKNEVCLAFTVQEEVGLRGAGPAAYSYEPDYAIAVDVTDTGDTPNAPVAEVRLGSGAAVKIMDRSVLCDAQLRNFMMETAKRNNIPYQAEIMSDGGTDAGRIHVTRAGIKTGGISVPVRYIHSPSETASVSDINNCIELLAATLNEL</sequence>
<evidence type="ECO:0000256" key="6">
    <source>
        <dbReference type="PIRNR" id="PIRNR001123"/>
    </source>
</evidence>
<evidence type="ECO:0000256" key="2">
    <source>
        <dbReference type="ARBA" id="ARBA00022438"/>
    </source>
</evidence>
<evidence type="ECO:0000313" key="9">
    <source>
        <dbReference type="EMBL" id="HIT85292.1"/>
    </source>
</evidence>
<dbReference type="GO" id="GO:0006508">
    <property type="term" value="P:proteolysis"/>
    <property type="evidence" value="ECO:0007669"/>
    <property type="project" value="UniProtKB-KW"/>
</dbReference>
<feature type="binding site" evidence="8">
    <location>
        <position position="192"/>
    </location>
    <ligand>
        <name>Zn(2+)</name>
        <dbReference type="ChEBI" id="CHEBI:29105"/>
        <label>2</label>
    </ligand>
</feature>
<reference evidence="9" key="2">
    <citation type="journal article" date="2021" name="PeerJ">
        <title>Extensive microbial diversity within the chicken gut microbiome revealed by metagenomics and culture.</title>
        <authorList>
            <person name="Gilroy R."/>
            <person name="Ravi A."/>
            <person name="Getino M."/>
            <person name="Pursley I."/>
            <person name="Horton D.L."/>
            <person name="Alikhan N.F."/>
            <person name="Baker D."/>
            <person name="Gharbi K."/>
            <person name="Hall N."/>
            <person name="Watson M."/>
            <person name="Adriaenssens E.M."/>
            <person name="Foster-Nyarko E."/>
            <person name="Jarju S."/>
            <person name="Secka A."/>
            <person name="Antonio M."/>
            <person name="Oren A."/>
            <person name="Chaudhuri R.R."/>
            <person name="La Ragione R."/>
            <person name="Hildebrand F."/>
            <person name="Pallen M.J."/>
        </authorList>
    </citation>
    <scope>NUCLEOTIDE SEQUENCE</scope>
    <source>
        <strain evidence="9">CHK181-108</strain>
    </source>
</reference>
<dbReference type="InterPro" id="IPR051464">
    <property type="entry name" value="Peptidase_M42_aminopept"/>
</dbReference>
<gene>
    <name evidence="9" type="ORF">IAA60_05230</name>
</gene>
<keyword evidence="4 8" id="KW-0479">Metal-binding</keyword>
<keyword evidence="2" id="KW-0031">Aminopeptidase</keyword>
<dbReference type="AlphaFoldDB" id="A0A9D1KR64"/>
<comment type="cofactor">
    <cofactor evidence="8">
        <name>a divalent metal cation</name>
        <dbReference type="ChEBI" id="CHEBI:60240"/>
    </cofactor>
    <text evidence="8">Binds 2 divalent metal cations per subunit.</text>
</comment>
<reference evidence="9" key="1">
    <citation type="submission" date="2020-10" db="EMBL/GenBank/DDBJ databases">
        <authorList>
            <person name="Gilroy R."/>
        </authorList>
    </citation>
    <scope>NUCLEOTIDE SEQUENCE</scope>
    <source>
        <strain evidence="9">CHK181-108</strain>
    </source>
</reference>
<comment type="caution">
    <text evidence="9">The sequence shown here is derived from an EMBL/GenBank/DDBJ whole genome shotgun (WGS) entry which is preliminary data.</text>
</comment>
<evidence type="ECO:0000256" key="7">
    <source>
        <dbReference type="PIRSR" id="PIRSR001123-1"/>
    </source>
</evidence>